<dbReference type="EMBL" id="CP046172">
    <property type="protein sequence ID" value="QIS16594.1"/>
    <property type="molecule type" value="Genomic_DNA"/>
</dbReference>
<evidence type="ECO:0000313" key="2">
    <source>
        <dbReference type="Proteomes" id="UP000503540"/>
    </source>
</evidence>
<sequence>MIYSAMLPAQAAGGADAIVLAGVYKQAFFSGDTVTDVVVVAPYGFTTVSGSATNNVTISVRQLRGGSVVRTFARLTTAAGIDLAAEIPVTVPLGAQPVLRPNDVLDVRLQQNGTGQAIGAGLLVSVHIS</sequence>
<keyword evidence="2" id="KW-1185">Reference proteome</keyword>
<proteinExistence type="predicted"/>
<dbReference type="KEGG" id="nah:F5544_43955"/>
<gene>
    <name evidence="1" type="ORF">F5544_43955</name>
</gene>
<dbReference type="Proteomes" id="UP000503540">
    <property type="component" value="Chromosome"/>
</dbReference>
<accession>A0A6G9YTR5</accession>
<evidence type="ECO:0000313" key="1">
    <source>
        <dbReference type="EMBL" id="QIS16594.1"/>
    </source>
</evidence>
<reference evidence="1 2" key="1">
    <citation type="journal article" date="2019" name="ACS Chem. Biol.">
        <title>Identification and Mobilization of a Cryptic Antibiotic Biosynthesis Gene Locus from a Human-Pathogenic Nocardia Isolate.</title>
        <authorList>
            <person name="Herisse M."/>
            <person name="Ishida K."/>
            <person name="Porter J.L."/>
            <person name="Howden B."/>
            <person name="Hertweck C."/>
            <person name="Stinear T.P."/>
            <person name="Pidot S.J."/>
        </authorList>
    </citation>
    <scope>NUCLEOTIDE SEQUENCE [LARGE SCALE GENOMIC DNA]</scope>
    <source>
        <strain evidence="1 2">AUSMDU00012717</strain>
    </source>
</reference>
<dbReference type="RefSeq" id="WP_167478648.1">
    <property type="nucleotide sequence ID" value="NZ_CP046172.1"/>
</dbReference>
<organism evidence="1 2">
    <name type="scientific">Nocardia arthritidis</name>
    <dbReference type="NCBI Taxonomy" id="228602"/>
    <lineage>
        <taxon>Bacteria</taxon>
        <taxon>Bacillati</taxon>
        <taxon>Actinomycetota</taxon>
        <taxon>Actinomycetes</taxon>
        <taxon>Mycobacteriales</taxon>
        <taxon>Nocardiaceae</taxon>
        <taxon>Nocardia</taxon>
    </lineage>
</organism>
<name>A0A6G9YTR5_9NOCA</name>
<protein>
    <submittedName>
        <fullName evidence="1">Uncharacterized protein</fullName>
    </submittedName>
</protein>
<dbReference type="AlphaFoldDB" id="A0A6G9YTR5"/>